<name>R7SRK6_DICSQ</name>
<dbReference type="OMA" id="KLWNFTP"/>
<dbReference type="GeneID" id="18841171"/>
<dbReference type="OrthoDB" id="2802922at2759"/>
<dbReference type="KEGG" id="dsq:DICSQDRAFT_182425"/>
<proteinExistence type="predicted"/>
<dbReference type="Proteomes" id="UP000053319">
    <property type="component" value="Unassembled WGS sequence"/>
</dbReference>
<protein>
    <recommendedName>
        <fullName evidence="1">F-box domain-containing protein</fullName>
    </recommendedName>
</protein>
<dbReference type="InterPro" id="IPR001810">
    <property type="entry name" value="F-box_dom"/>
</dbReference>
<feature type="domain" description="F-box" evidence="1">
    <location>
        <begin position="3"/>
        <end position="35"/>
    </location>
</feature>
<dbReference type="SUPFAM" id="SSF52047">
    <property type="entry name" value="RNI-like"/>
    <property type="match status" value="1"/>
</dbReference>
<dbReference type="InterPro" id="IPR032675">
    <property type="entry name" value="LRR_dom_sf"/>
</dbReference>
<dbReference type="EMBL" id="JH719433">
    <property type="protein sequence ID" value="EJF58593.1"/>
    <property type="molecule type" value="Genomic_DNA"/>
</dbReference>
<dbReference type="RefSeq" id="XP_007368620.1">
    <property type="nucleotide sequence ID" value="XM_007368558.1"/>
</dbReference>
<reference evidence="2 3" key="1">
    <citation type="journal article" date="2012" name="Science">
        <title>The Paleozoic origin of enzymatic lignin decomposition reconstructed from 31 fungal genomes.</title>
        <authorList>
            <person name="Floudas D."/>
            <person name="Binder M."/>
            <person name="Riley R."/>
            <person name="Barry K."/>
            <person name="Blanchette R.A."/>
            <person name="Henrissat B."/>
            <person name="Martinez A.T."/>
            <person name="Otillar R."/>
            <person name="Spatafora J.W."/>
            <person name="Yadav J.S."/>
            <person name="Aerts A."/>
            <person name="Benoit I."/>
            <person name="Boyd A."/>
            <person name="Carlson A."/>
            <person name="Copeland A."/>
            <person name="Coutinho P.M."/>
            <person name="de Vries R.P."/>
            <person name="Ferreira P."/>
            <person name="Findley K."/>
            <person name="Foster B."/>
            <person name="Gaskell J."/>
            <person name="Glotzer D."/>
            <person name="Gorecki P."/>
            <person name="Heitman J."/>
            <person name="Hesse C."/>
            <person name="Hori C."/>
            <person name="Igarashi K."/>
            <person name="Jurgens J.A."/>
            <person name="Kallen N."/>
            <person name="Kersten P."/>
            <person name="Kohler A."/>
            <person name="Kuees U."/>
            <person name="Kumar T.K.A."/>
            <person name="Kuo A."/>
            <person name="LaButti K."/>
            <person name="Larrondo L.F."/>
            <person name="Lindquist E."/>
            <person name="Ling A."/>
            <person name="Lombard V."/>
            <person name="Lucas S."/>
            <person name="Lundell T."/>
            <person name="Martin R."/>
            <person name="McLaughlin D.J."/>
            <person name="Morgenstern I."/>
            <person name="Morin E."/>
            <person name="Murat C."/>
            <person name="Nagy L.G."/>
            <person name="Nolan M."/>
            <person name="Ohm R.A."/>
            <person name="Patyshakuliyeva A."/>
            <person name="Rokas A."/>
            <person name="Ruiz-Duenas F.J."/>
            <person name="Sabat G."/>
            <person name="Salamov A."/>
            <person name="Samejima M."/>
            <person name="Schmutz J."/>
            <person name="Slot J.C."/>
            <person name="St John F."/>
            <person name="Stenlid J."/>
            <person name="Sun H."/>
            <person name="Sun S."/>
            <person name="Syed K."/>
            <person name="Tsang A."/>
            <person name="Wiebenga A."/>
            <person name="Young D."/>
            <person name="Pisabarro A."/>
            <person name="Eastwood D.C."/>
            <person name="Martin F."/>
            <person name="Cullen D."/>
            <person name="Grigoriev I.V."/>
            <person name="Hibbett D.S."/>
        </authorList>
    </citation>
    <scope>NUCLEOTIDE SEQUENCE [LARGE SCALE GENOMIC DNA]</scope>
    <source>
        <strain evidence="2 3">LYAD-421 SS1</strain>
    </source>
</reference>
<evidence type="ECO:0000259" key="1">
    <source>
        <dbReference type="Pfam" id="PF00646"/>
    </source>
</evidence>
<gene>
    <name evidence="2" type="ORF">DICSQDRAFT_182425</name>
</gene>
<dbReference type="InterPro" id="IPR036047">
    <property type="entry name" value="F-box-like_dom_sf"/>
</dbReference>
<accession>R7SRK6</accession>
<organism evidence="2 3">
    <name type="scientific">Dichomitus squalens (strain LYAD-421)</name>
    <name type="common">Western red white-rot fungus</name>
    <dbReference type="NCBI Taxonomy" id="732165"/>
    <lineage>
        <taxon>Eukaryota</taxon>
        <taxon>Fungi</taxon>
        <taxon>Dikarya</taxon>
        <taxon>Basidiomycota</taxon>
        <taxon>Agaricomycotina</taxon>
        <taxon>Agaricomycetes</taxon>
        <taxon>Polyporales</taxon>
        <taxon>Polyporaceae</taxon>
        <taxon>Dichomitus</taxon>
    </lineage>
</organism>
<evidence type="ECO:0000313" key="3">
    <source>
        <dbReference type="Proteomes" id="UP000053319"/>
    </source>
</evidence>
<dbReference type="Pfam" id="PF00646">
    <property type="entry name" value="F-box"/>
    <property type="match status" value="1"/>
</dbReference>
<dbReference type="Gene3D" id="3.80.10.10">
    <property type="entry name" value="Ribonuclease Inhibitor"/>
    <property type="match status" value="1"/>
</dbReference>
<dbReference type="HOGENOM" id="CLU_478977_0_0_1"/>
<dbReference type="SUPFAM" id="SSF81383">
    <property type="entry name" value="F-box domain"/>
    <property type="match status" value="1"/>
</dbReference>
<sequence>MNLLSLNDDVLLHIFTHLQGGDALRVCLTCKGIYCLAIGRVASVAQCWSPPQLRQLCDYFSSPDSYTAVLRAKYLENLTIHASTFEKDLYASDSQGVDIDDLELDGQSLVGTDFSQAHLVGELLLHAQNIQELSLDRFHALIEAHASIPGSFSSMHRLAHVRLSMVGDGTLDSLRYLADPKRLTLSYHTEYDDPLDEPKTLPPLVQALARFDNLHTVKLWNFTPPHTESAALPYLPSVRYLRLSQSSVPALSMVELCPNLSTLVFSVDSDFGDVVASSGPRWHPLRRLMLATPEEAVCVVDRVKTVDLLQIAGALELVGFSAPEDGDAVSQFLELLSTASPISLYVSVRVGMGGFSSSFWRDITAYAPRLRSLELKLYHFLSQSGEDGDWLTRLYLEALRGIHVHVLKILVPPTPQPIRMIYSWELDSEVDNLGALSDAKTREKERVYALAALPRPLVDAIPSLRYLSVADMAPNPALWDDSLVESHDVASNGTRKDVVYEWDELRHVDCIREQRWWKIVDDRGRRSLVEISEDEGRDAQHMIEEGGSAMTAHIEGEYISRCHLVPRVD</sequence>
<evidence type="ECO:0000313" key="2">
    <source>
        <dbReference type="EMBL" id="EJF58593.1"/>
    </source>
</evidence>
<dbReference type="AlphaFoldDB" id="R7SRK6"/>